<organism evidence="1 2">
    <name type="scientific">Bacillus yunxiaonensis</name>
    <dbReference type="NCBI Taxonomy" id="3127665"/>
    <lineage>
        <taxon>Bacteria</taxon>
        <taxon>Bacillati</taxon>
        <taxon>Bacillota</taxon>
        <taxon>Bacilli</taxon>
        <taxon>Bacillales</taxon>
        <taxon>Bacillaceae</taxon>
        <taxon>Bacillus</taxon>
    </lineage>
</organism>
<sequence>MSNRLREKIIIYAHVLQKLRIINEQEKNAILQIMMNKRAL</sequence>
<comment type="caution">
    <text evidence="1">The sequence shown here is derived from an EMBL/GenBank/DDBJ whole genome shotgun (WGS) entry which is preliminary data.</text>
</comment>
<evidence type="ECO:0000313" key="2">
    <source>
        <dbReference type="Proteomes" id="UP001367922"/>
    </source>
</evidence>
<dbReference type="EMBL" id="JBAWSV010000004">
    <property type="protein sequence ID" value="MEI4830297.1"/>
    <property type="molecule type" value="Genomic_DNA"/>
</dbReference>
<protein>
    <submittedName>
        <fullName evidence="1">Uncharacterized protein</fullName>
    </submittedName>
</protein>
<gene>
    <name evidence="1" type="ORF">WAX78_12620</name>
</gene>
<evidence type="ECO:0000313" key="1">
    <source>
        <dbReference type="EMBL" id="MEI4830297.1"/>
    </source>
</evidence>
<dbReference type="RefSeq" id="WP_336482628.1">
    <property type="nucleotide sequence ID" value="NZ_JBAWSV010000004.1"/>
</dbReference>
<name>A0ABU8FWA8_9BACI</name>
<reference evidence="1 2" key="1">
    <citation type="submission" date="2024-01" db="EMBL/GenBank/DDBJ databases">
        <title>Seven novel Bacillus-like species.</title>
        <authorList>
            <person name="Liu G."/>
        </authorList>
    </citation>
    <scope>NUCLEOTIDE SEQUENCE [LARGE SCALE GENOMIC DNA]</scope>
    <source>
        <strain evidence="1 2">FJAT-53711</strain>
    </source>
</reference>
<keyword evidence="2" id="KW-1185">Reference proteome</keyword>
<proteinExistence type="predicted"/>
<dbReference type="Proteomes" id="UP001367922">
    <property type="component" value="Unassembled WGS sequence"/>
</dbReference>
<accession>A0ABU8FWA8</accession>